<protein>
    <submittedName>
        <fullName evidence="2">Acg family FMN-binding oxidoreductase</fullName>
    </submittedName>
</protein>
<dbReference type="Proteomes" id="UP001589693">
    <property type="component" value="Unassembled WGS sequence"/>
</dbReference>
<proteinExistence type="predicted"/>
<name>A0ABV5ZYX3_9PSEU</name>
<organism evidence="2 3">
    <name type="scientific">Allokutzneria oryzae</name>
    <dbReference type="NCBI Taxonomy" id="1378989"/>
    <lineage>
        <taxon>Bacteria</taxon>
        <taxon>Bacillati</taxon>
        <taxon>Actinomycetota</taxon>
        <taxon>Actinomycetes</taxon>
        <taxon>Pseudonocardiales</taxon>
        <taxon>Pseudonocardiaceae</taxon>
        <taxon>Allokutzneria</taxon>
    </lineage>
</organism>
<comment type="caution">
    <text evidence="2">The sequence shown here is derived from an EMBL/GenBank/DDBJ whole genome shotgun (WGS) entry which is preliminary data.</text>
</comment>
<dbReference type="PANTHER" id="PTHR23026">
    <property type="entry name" value="NADPH NITROREDUCTASE"/>
    <property type="match status" value="1"/>
</dbReference>
<gene>
    <name evidence="2" type="ORF">ACFFQA_15725</name>
</gene>
<dbReference type="SUPFAM" id="SSF55469">
    <property type="entry name" value="FMN-dependent nitroreductase-like"/>
    <property type="match status" value="2"/>
</dbReference>
<dbReference type="InterPro" id="IPR029479">
    <property type="entry name" value="Nitroreductase"/>
</dbReference>
<evidence type="ECO:0000313" key="3">
    <source>
        <dbReference type="Proteomes" id="UP001589693"/>
    </source>
</evidence>
<evidence type="ECO:0000313" key="2">
    <source>
        <dbReference type="EMBL" id="MFB9905383.1"/>
    </source>
</evidence>
<dbReference type="InterPro" id="IPR050627">
    <property type="entry name" value="Nitroreductase/BluB"/>
</dbReference>
<dbReference type="EMBL" id="JBHLZU010000012">
    <property type="protein sequence ID" value="MFB9905383.1"/>
    <property type="molecule type" value="Genomic_DNA"/>
</dbReference>
<keyword evidence="3" id="KW-1185">Reference proteome</keyword>
<feature type="domain" description="Nitroreductase" evidence="1">
    <location>
        <begin position="234"/>
        <end position="302"/>
    </location>
</feature>
<dbReference type="Gene3D" id="3.40.109.10">
    <property type="entry name" value="NADH Oxidase"/>
    <property type="match status" value="1"/>
</dbReference>
<dbReference type="RefSeq" id="WP_377852688.1">
    <property type="nucleotide sequence ID" value="NZ_JBHLZU010000012.1"/>
</dbReference>
<dbReference type="PANTHER" id="PTHR23026:SF123">
    <property type="entry name" value="NAD(P)H NITROREDUCTASE RV3131-RELATED"/>
    <property type="match status" value="1"/>
</dbReference>
<dbReference type="NCBIfam" id="NF047509">
    <property type="entry name" value="Rv3131_FMN_oxido"/>
    <property type="match status" value="1"/>
</dbReference>
<reference evidence="2 3" key="1">
    <citation type="submission" date="2024-09" db="EMBL/GenBank/DDBJ databases">
        <authorList>
            <person name="Sun Q."/>
            <person name="Mori K."/>
        </authorList>
    </citation>
    <scope>NUCLEOTIDE SEQUENCE [LARGE SCALE GENOMIC DNA]</scope>
    <source>
        <strain evidence="2 3">TBRC 7907</strain>
    </source>
</reference>
<sequence>MSSWSYDETKTLIRAVQLAPSVHNSQPWSLELSKHDALLFERRDITLPYHDPTGRDRLLSCGTALANLELAVRELGWRAETSLSGDSSLSDWVGTVTASTPQPATATEHAWYEAIPRRRSYRLPFNRDGLSADEIKVVIAAAEVDGVSTQLVAGQDEIHALAGLVEYATNVYRHDHAYQRELAGWITRRHNRRVRTGIPQERLGPGLRFGGLVRPNNPAPDAEVIAESISRETVLVFLSERDSRREHVLAGAALQRAWLSATALGLAASVVTQPLHLSEVRGRLADALELPGRPHALLRVGRPTWPIPAAPRRSAQEIAEPRYLEGLS</sequence>
<dbReference type="InterPro" id="IPR000415">
    <property type="entry name" value="Nitroreductase-like"/>
</dbReference>
<accession>A0ABV5ZYX3</accession>
<evidence type="ECO:0000259" key="1">
    <source>
        <dbReference type="Pfam" id="PF00881"/>
    </source>
</evidence>
<dbReference type="Pfam" id="PF00881">
    <property type="entry name" value="Nitroreductase"/>
    <property type="match status" value="1"/>
</dbReference>